<dbReference type="EMBL" id="GANO01003764">
    <property type="protein sequence ID" value="JAB56107.1"/>
    <property type="molecule type" value="mRNA"/>
</dbReference>
<dbReference type="GO" id="GO:0016020">
    <property type="term" value="C:membrane"/>
    <property type="evidence" value="ECO:0007669"/>
    <property type="project" value="UniProtKB-SubCell"/>
</dbReference>
<keyword evidence="2" id="KW-0732">Signal</keyword>
<protein>
    <submittedName>
        <fullName evidence="4">Putative cytokine receptor</fullName>
    </submittedName>
</protein>
<dbReference type="InterPro" id="IPR003961">
    <property type="entry name" value="FN3_dom"/>
</dbReference>
<keyword evidence="4" id="KW-0675">Receptor</keyword>
<keyword evidence="1" id="KW-1133">Transmembrane helix</keyword>
<evidence type="ECO:0000259" key="3">
    <source>
        <dbReference type="PROSITE" id="PS50853"/>
    </source>
</evidence>
<proteinExistence type="evidence at transcript level"/>
<dbReference type="PANTHER" id="PTHR46957">
    <property type="entry name" value="CYTOKINE RECEPTOR"/>
    <property type="match status" value="1"/>
</dbReference>
<dbReference type="PROSITE" id="PS50853">
    <property type="entry name" value="FN3"/>
    <property type="match status" value="2"/>
</dbReference>
<feature type="chain" id="PRO_5004659781" evidence="2">
    <location>
        <begin position="17"/>
        <end position="1085"/>
    </location>
</feature>
<dbReference type="AlphaFoldDB" id="U5ERE7"/>
<accession>U5ERE7</accession>
<sequence>MNLICVFIVQLILVHAHGLGWIHPPQSIMGAVNSSYSIYCTLNITEAGTEKYNSRDLGFYISDEPVSSKQIHIINETTIQLHIEKAMLGKIEYTCKVNKTKGVGMRKVFIGVPPDKVKNFKCRSYNWEYMNCSFKASYNPLKPTYKLEFRISFLKFNCSLFESYNNSYYCYMGLNTTYRQSHEYYNFTLIGSNYLGNTTQDFTVNNFDVMIPNKPNNLKATNVSSKSAVLEWNVSYKLKTFEREFIHQVNITTAYNKNNWIQIDLQNLTHDGLRYRLPLYSLPYANTDYDVRIRLRTAYKNYFSDNTPSNNTEEMWSDFAAFIFHTESRIPDLPPIVTQGGFDVNDFNDVYIYWKDLMLHQRNGDNLYYNISQIYRNNNLIGNIKPDMITNTMAYFKNISHGDLRFVIYSTNTEGNSLNASIIYVPSRPKRLNKPIIWKLTSNSGQYELFWNAPSRNISIIESYTVFWCETKSNSPNDCESTINFAEVTAKTNKYQLIYKNSSINFGVSANSNASSSGIVWASCTVTQKSDIGKLKTAWIAATQATYIEFEWKLECGDNAVLEGYNITYCSISDPITLLCKEKEYSLNITKGLTKYRIEELKPYTTYKIHISMFSKDRRGPLSDPLVNTTLEAAPSPPRNLRYKQIYNDSVILSWTAPEFINGGKMFYEVWYNEQMNTVNYNNETEIEYNLNRLTPYTFYKILVRARTIYESLPSNSINITTKIGVPSRIDTPKYTDLGNYMFKIYWNRPEQRSGNLEYYEIQMSIRENDVITEKIIRLENQSCHLLHAVCSNVSRFYNFSVRAVNVILTPHANFIDKPIDSIQDDDTECTEVSKNIQIYWDSIDPYAEHLKGNWSEPLSFFCKDRVDIYLALMSIYIMVGMIFLGLCSFFTFNKVKQIRSIKISLPDGLIDIMHNSKGDIVSDIKSKDIKLKFPLEQEEASLLQNAKSLTTRECDNTENDRFKVKEQSDISKPNIKDDEAASVNSFNNSEYKEKTIFIKNEVDNKDCILQNNLGIGSNFGISNGYIKPLSRTGYVTQPLIKAAGSGYTQLNSMGQPIINSNLSSTKVSSYCDADTNDKVNVNFI</sequence>
<feature type="signal peptide" evidence="2">
    <location>
        <begin position="1"/>
        <end position="16"/>
    </location>
</feature>
<reference evidence="4" key="1">
    <citation type="journal article" date="2014" name="Insect Biochem. Mol. Biol.">
        <title>An insight into the sialome of the frog biting fly, Corethrella appendiculata.</title>
        <authorList>
            <person name="Ribeiro J.M.C."/>
            <person name="Chagas A.C."/>
            <person name="Pham V.M."/>
            <person name="Lounibos L.P."/>
            <person name="Calvo E."/>
        </authorList>
    </citation>
    <scope>NUCLEOTIDE SEQUENCE</scope>
    <source>
        <tissue evidence="4">Salivary glands</tissue>
    </source>
</reference>
<feature type="domain" description="Fibronectin type-III" evidence="3">
    <location>
        <begin position="637"/>
        <end position="725"/>
    </location>
</feature>
<evidence type="ECO:0000256" key="2">
    <source>
        <dbReference type="SAM" id="SignalP"/>
    </source>
</evidence>
<organism evidence="4">
    <name type="scientific">Corethrella appendiculata</name>
    <dbReference type="NCBI Taxonomy" id="1370023"/>
    <lineage>
        <taxon>Eukaryota</taxon>
        <taxon>Metazoa</taxon>
        <taxon>Ecdysozoa</taxon>
        <taxon>Arthropoda</taxon>
        <taxon>Hexapoda</taxon>
        <taxon>Insecta</taxon>
        <taxon>Pterygota</taxon>
        <taxon>Neoptera</taxon>
        <taxon>Endopterygota</taxon>
        <taxon>Diptera</taxon>
        <taxon>Nematocera</taxon>
        <taxon>Culicoidea</taxon>
        <taxon>Chaoboridae</taxon>
        <taxon>Corethrella</taxon>
    </lineage>
</organism>
<dbReference type="SMART" id="SM00060">
    <property type="entry name" value="FN3"/>
    <property type="match status" value="4"/>
</dbReference>
<dbReference type="Pfam" id="PF00041">
    <property type="entry name" value="fn3"/>
    <property type="match status" value="2"/>
</dbReference>
<evidence type="ECO:0000256" key="1">
    <source>
        <dbReference type="SAM" id="Phobius"/>
    </source>
</evidence>
<keyword evidence="1" id="KW-0812">Transmembrane</keyword>
<dbReference type="InterPro" id="IPR013783">
    <property type="entry name" value="Ig-like_fold"/>
</dbReference>
<evidence type="ECO:0000313" key="4">
    <source>
        <dbReference type="EMBL" id="JAB56107.1"/>
    </source>
</evidence>
<feature type="transmembrane region" description="Helical" evidence="1">
    <location>
        <begin position="869"/>
        <end position="893"/>
    </location>
</feature>
<dbReference type="PANTHER" id="PTHR46957:SF3">
    <property type="entry name" value="CYTOKINE RECEPTOR"/>
    <property type="match status" value="1"/>
</dbReference>
<dbReference type="InterPro" id="IPR050713">
    <property type="entry name" value="RTP_Phos/Ushers"/>
</dbReference>
<dbReference type="SUPFAM" id="SSF49265">
    <property type="entry name" value="Fibronectin type III"/>
    <property type="match status" value="4"/>
</dbReference>
<name>U5ERE7_9DIPT</name>
<dbReference type="CDD" id="cd00063">
    <property type="entry name" value="FN3"/>
    <property type="match status" value="2"/>
</dbReference>
<dbReference type="InterPro" id="IPR036116">
    <property type="entry name" value="FN3_sf"/>
</dbReference>
<feature type="domain" description="Fibronectin type-III" evidence="3">
    <location>
        <begin position="531"/>
        <end position="633"/>
    </location>
</feature>
<keyword evidence="1" id="KW-0472">Membrane</keyword>
<dbReference type="Gene3D" id="2.60.40.10">
    <property type="entry name" value="Immunoglobulins"/>
    <property type="match status" value="6"/>
</dbReference>